<sequence>MYNSLACYESGSVWMKKIIVIGSSGYLGTAITDLASRTYPVIATYRTTPCPVYNSNTGHVRVDFEDQQSVIVILRLIQKTDIVIVASNVEYGSLNKTILCNYHGMLYTLQRDRIKTIFISSDAVFDGKEDKYAEDSVPNPITDYGKQKFKSERIIGERQNVIIRTSYIYGSNRYVVDKRFWEIENAAENDSTINKASNLIRNPIHVVDLAKVILLLKEKTGIFHVAGPRMSAYTFYHFLAKEAGIIVDIKEVMLKQEQANEIPLNTNLVSNKLRNLGIHIPSVKENSGRIYPGSTANYT</sequence>
<dbReference type="InterPro" id="IPR029903">
    <property type="entry name" value="RmlD-like-bd"/>
</dbReference>
<dbReference type="Pfam" id="PF04321">
    <property type="entry name" value="RmlD_sub_bind"/>
    <property type="match status" value="1"/>
</dbReference>
<organism evidence="2">
    <name type="scientific">Acididesulfobacillus acetoxydans</name>
    <dbReference type="NCBI Taxonomy" id="1561005"/>
    <lineage>
        <taxon>Bacteria</taxon>
        <taxon>Bacillati</taxon>
        <taxon>Bacillota</taxon>
        <taxon>Clostridia</taxon>
        <taxon>Eubacteriales</taxon>
        <taxon>Peptococcaceae</taxon>
        <taxon>Acididesulfobacillus</taxon>
    </lineage>
</organism>
<name>A0A8S0WLG7_9FIRM</name>
<protein>
    <submittedName>
        <fullName evidence="2">RmlD substrate binding domain protein</fullName>
    </submittedName>
</protein>
<dbReference type="EMBL" id="LR746496">
    <property type="protein sequence ID" value="CAA7599994.1"/>
    <property type="molecule type" value="Genomic_DNA"/>
</dbReference>
<evidence type="ECO:0000313" key="2">
    <source>
        <dbReference type="EMBL" id="CAA7599994.1"/>
    </source>
</evidence>
<dbReference type="KEGG" id="aacx:DEACI_0643"/>
<feature type="domain" description="RmlD-like substrate binding" evidence="1">
    <location>
        <begin position="114"/>
        <end position="285"/>
    </location>
</feature>
<dbReference type="AlphaFoldDB" id="A0A8S0WLG7"/>
<evidence type="ECO:0000259" key="1">
    <source>
        <dbReference type="Pfam" id="PF04321"/>
    </source>
</evidence>
<dbReference type="PANTHER" id="PTHR43242:SF1">
    <property type="entry name" value="NAD(P)-BINDING ROSSMANN-FOLD SUPERFAMILY PROTEIN"/>
    <property type="match status" value="1"/>
</dbReference>
<dbReference type="PANTHER" id="PTHR43242">
    <property type="entry name" value="NAD(P)-BINDING ROSSMANN-FOLD SUPERFAMILY PROTEIN"/>
    <property type="match status" value="1"/>
</dbReference>
<gene>
    <name evidence="2" type="ORF">DEACI_0643</name>
</gene>
<dbReference type="Gene3D" id="3.90.25.10">
    <property type="entry name" value="UDP-galactose 4-epimerase, domain 1"/>
    <property type="match status" value="1"/>
</dbReference>
<dbReference type="InterPro" id="IPR036291">
    <property type="entry name" value="NAD(P)-bd_dom_sf"/>
</dbReference>
<dbReference type="Proteomes" id="UP000836597">
    <property type="component" value="Chromosome"/>
</dbReference>
<proteinExistence type="predicted"/>
<reference evidence="2" key="1">
    <citation type="submission" date="2020-01" db="EMBL/GenBank/DDBJ databases">
        <authorList>
            <person name="Hornung B."/>
        </authorList>
    </citation>
    <scope>NUCLEOTIDE SEQUENCE</scope>
    <source>
        <strain evidence="2">PacBioINE</strain>
    </source>
</reference>
<accession>A0A8S0WLG7</accession>
<dbReference type="SUPFAM" id="SSF51735">
    <property type="entry name" value="NAD(P)-binding Rossmann-fold domains"/>
    <property type="match status" value="1"/>
</dbReference>
<dbReference type="Gene3D" id="3.40.50.720">
    <property type="entry name" value="NAD(P)-binding Rossmann-like Domain"/>
    <property type="match status" value="1"/>
</dbReference>